<feature type="chain" id="PRO_5042895200" evidence="1">
    <location>
        <begin position="23"/>
        <end position="103"/>
    </location>
</feature>
<evidence type="ECO:0000313" key="2">
    <source>
        <dbReference type="EMBL" id="KAK7303425.1"/>
    </source>
</evidence>
<organism evidence="2 3">
    <name type="scientific">Clitoria ternatea</name>
    <name type="common">Butterfly pea</name>
    <dbReference type="NCBI Taxonomy" id="43366"/>
    <lineage>
        <taxon>Eukaryota</taxon>
        <taxon>Viridiplantae</taxon>
        <taxon>Streptophyta</taxon>
        <taxon>Embryophyta</taxon>
        <taxon>Tracheophyta</taxon>
        <taxon>Spermatophyta</taxon>
        <taxon>Magnoliopsida</taxon>
        <taxon>eudicotyledons</taxon>
        <taxon>Gunneridae</taxon>
        <taxon>Pentapetalae</taxon>
        <taxon>rosids</taxon>
        <taxon>fabids</taxon>
        <taxon>Fabales</taxon>
        <taxon>Fabaceae</taxon>
        <taxon>Papilionoideae</taxon>
        <taxon>50 kb inversion clade</taxon>
        <taxon>NPAAA clade</taxon>
        <taxon>indigoferoid/millettioid clade</taxon>
        <taxon>Phaseoleae</taxon>
        <taxon>Clitoria</taxon>
    </lineage>
</organism>
<comment type="caution">
    <text evidence="2">The sequence shown here is derived from an EMBL/GenBank/DDBJ whole genome shotgun (WGS) entry which is preliminary data.</text>
</comment>
<dbReference type="EMBL" id="JAYKXN010000003">
    <property type="protein sequence ID" value="KAK7303425.1"/>
    <property type="molecule type" value="Genomic_DNA"/>
</dbReference>
<keyword evidence="3" id="KW-1185">Reference proteome</keyword>
<protein>
    <submittedName>
        <fullName evidence="2">Uncharacterized protein</fullName>
    </submittedName>
</protein>
<accession>A0AAN9PL09</accession>
<name>A0AAN9PL09_CLITE</name>
<feature type="signal peptide" evidence="1">
    <location>
        <begin position="1"/>
        <end position="22"/>
    </location>
</feature>
<evidence type="ECO:0000256" key="1">
    <source>
        <dbReference type="SAM" id="SignalP"/>
    </source>
</evidence>
<keyword evidence="1" id="KW-0732">Signal</keyword>
<sequence length="103" mass="10980">MGVASAVFVCLNVLLLCMVCSSGRVLISEENCPNLDGCMELVGKPQEPAACLSTVDASGLSDTQLDMCLCRKISDNYPKMDPCVVVGWIITAMGRDATGHHCR</sequence>
<dbReference type="AlphaFoldDB" id="A0AAN9PL09"/>
<dbReference type="Proteomes" id="UP001359559">
    <property type="component" value="Unassembled WGS sequence"/>
</dbReference>
<gene>
    <name evidence="2" type="ORF">RJT34_14331</name>
</gene>
<proteinExistence type="predicted"/>
<evidence type="ECO:0000313" key="3">
    <source>
        <dbReference type="Proteomes" id="UP001359559"/>
    </source>
</evidence>
<reference evidence="2 3" key="1">
    <citation type="submission" date="2024-01" db="EMBL/GenBank/DDBJ databases">
        <title>The genomes of 5 underutilized Papilionoideae crops provide insights into root nodulation and disease resistance.</title>
        <authorList>
            <person name="Yuan L."/>
        </authorList>
    </citation>
    <scope>NUCLEOTIDE SEQUENCE [LARGE SCALE GENOMIC DNA]</scope>
    <source>
        <strain evidence="2">LY-2023</strain>
        <tissue evidence="2">Leaf</tissue>
    </source>
</reference>